<evidence type="ECO:0000313" key="1">
    <source>
        <dbReference type="EMBL" id="KKN14593.1"/>
    </source>
</evidence>
<organism evidence="1">
    <name type="scientific">marine sediment metagenome</name>
    <dbReference type="NCBI Taxonomy" id="412755"/>
    <lineage>
        <taxon>unclassified sequences</taxon>
        <taxon>metagenomes</taxon>
        <taxon>ecological metagenomes</taxon>
    </lineage>
</organism>
<accession>A0A0F9RB69</accession>
<dbReference type="EMBL" id="LAZR01003801">
    <property type="protein sequence ID" value="KKN14593.1"/>
    <property type="molecule type" value="Genomic_DNA"/>
</dbReference>
<comment type="caution">
    <text evidence="1">The sequence shown here is derived from an EMBL/GenBank/DDBJ whole genome shotgun (WGS) entry which is preliminary data.</text>
</comment>
<name>A0A0F9RB69_9ZZZZ</name>
<reference evidence="1" key="1">
    <citation type="journal article" date="2015" name="Nature">
        <title>Complex archaea that bridge the gap between prokaryotes and eukaryotes.</title>
        <authorList>
            <person name="Spang A."/>
            <person name="Saw J.H."/>
            <person name="Jorgensen S.L."/>
            <person name="Zaremba-Niedzwiedzka K."/>
            <person name="Martijn J."/>
            <person name="Lind A.E."/>
            <person name="van Eijk R."/>
            <person name="Schleper C."/>
            <person name="Guy L."/>
            <person name="Ettema T.J."/>
        </authorList>
    </citation>
    <scope>NUCLEOTIDE SEQUENCE</scope>
</reference>
<protein>
    <submittedName>
        <fullName evidence="1">Uncharacterized protein</fullName>
    </submittedName>
</protein>
<dbReference type="AlphaFoldDB" id="A0A0F9RB69"/>
<sequence length="90" mass="10192">MSDTEMNEAVDRIYEELMVLTAKPPERLCPLCGEKLDEIVTSQRVTFLRTLEGPWVKDTIDTLEIALCSMCNGHLSPEQLDELGVPNEIR</sequence>
<gene>
    <name evidence="1" type="ORF">LCGC14_0994540</name>
</gene>
<proteinExistence type="predicted"/>